<dbReference type="Pfam" id="PF04492">
    <property type="entry name" value="Phage_rep_O"/>
    <property type="match status" value="1"/>
</dbReference>
<name>A0A150L7H6_9BACL</name>
<comment type="caution">
    <text evidence="4">The sequence shown here is derived from an EMBL/GenBank/DDBJ whole genome shotgun (WGS) entry which is preliminary data.</text>
</comment>
<protein>
    <recommendedName>
        <fullName evidence="3">Bacteriophage lambda Replication protein O N-terminal domain-containing protein</fullName>
    </recommendedName>
</protein>
<accession>A0A150L7H6</accession>
<evidence type="ECO:0000313" key="4">
    <source>
        <dbReference type="EMBL" id="KYD07672.1"/>
    </source>
</evidence>
<dbReference type="RefSeq" id="WP_061580087.1">
    <property type="nucleotide sequence ID" value="NZ_LQYS01000114.1"/>
</dbReference>
<dbReference type="PATRIC" id="fig|81408.3.peg.968"/>
<dbReference type="EMBL" id="LQYS01000114">
    <property type="protein sequence ID" value="KYD07672.1"/>
    <property type="molecule type" value="Genomic_DNA"/>
</dbReference>
<dbReference type="AlphaFoldDB" id="A0A150L7H6"/>
<feature type="coiled-coil region" evidence="1">
    <location>
        <begin position="57"/>
        <end position="84"/>
    </location>
</feature>
<dbReference type="Gene3D" id="1.10.10.10">
    <property type="entry name" value="Winged helix-like DNA-binding domain superfamily/Winged helix DNA-binding domain"/>
    <property type="match status" value="1"/>
</dbReference>
<organism evidence="4 5">
    <name type="scientific">Saccharococcus caldoxylosilyticus</name>
    <dbReference type="NCBI Taxonomy" id="81408"/>
    <lineage>
        <taxon>Bacteria</taxon>
        <taxon>Bacillati</taxon>
        <taxon>Bacillota</taxon>
        <taxon>Bacilli</taxon>
        <taxon>Bacillales</taxon>
        <taxon>Anoxybacillaceae</taxon>
        <taxon>Saccharococcus</taxon>
    </lineage>
</organism>
<dbReference type="STRING" id="81408.B4119_3423"/>
<feature type="region of interest" description="Disordered" evidence="2">
    <location>
        <begin position="248"/>
        <end position="275"/>
    </location>
</feature>
<dbReference type="GO" id="GO:0006260">
    <property type="term" value="P:DNA replication"/>
    <property type="evidence" value="ECO:0007669"/>
    <property type="project" value="InterPro"/>
</dbReference>
<feature type="domain" description="Bacteriophage lambda Replication protein O N-terminal" evidence="3">
    <location>
        <begin position="4"/>
        <end position="101"/>
    </location>
</feature>
<reference evidence="4 5" key="1">
    <citation type="submission" date="2016-01" db="EMBL/GenBank/DDBJ databases">
        <title>Draft Genome Sequences of Seven Thermophilic Sporeformers Isolated from Foods.</title>
        <authorList>
            <person name="Berendsen E.M."/>
            <person name="Wells-Bennik M.H."/>
            <person name="Krawcyk A.O."/>
            <person name="De Jong A."/>
            <person name="Holsappel S."/>
            <person name="Eijlander R.T."/>
            <person name="Kuipers O.P."/>
        </authorList>
    </citation>
    <scope>NUCLEOTIDE SEQUENCE [LARGE SCALE GENOMIC DNA]</scope>
    <source>
        <strain evidence="4 5">B4119</strain>
    </source>
</reference>
<dbReference type="InterPro" id="IPR036388">
    <property type="entry name" value="WH-like_DNA-bd_sf"/>
</dbReference>
<evidence type="ECO:0000313" key="5">
    <source>
        <dbReference type="Proteomes" id="UP000075455"/>
    </source>
</evidence>
<evidence type="ECO:0000259" key="3">
    <source>
        <dbReference type="Pfam" id="PF04492"/>
    </source>
</evidence>
<dbReference type="Proteomes" id="UP000075455">
    <property type="component" value="Unassembled WGS sequence"/>
</dbReference>
<sequence length="294" mass="33963">MADVQLENGYTKIANKILERMALTKLSPIQYRLIFVIWRYTYGFNRKEHTFSLRFLSEATKYDQRQLQRELAKLEQRRIIIQKVQPGKPRIISFNKNYDEWLDEETLGNSTIGKVTNGKTTIGNSTKGTLGNSTEGTFGNPTNQEIKNINKNLKKNNDDDYIGDDNMTHDSGFQLIADKYIQRRGKGLSLSPKDEMAIEKLLQENIPLDSILKLIDKVFDEFEPKFDGDEIHSFEYVRKVVLSKYHEQKGGNTADGNEVHKHRRGVGRSAKEGKSYEQILREAEAARRAWGWKE</sequence>
<keyword evidence="1" id="KW-0175">Coiled coil</keyword>
<evidence type="ECO:0000256" key="2">
    <source>
        <dbReference type="SAM" id="MobiDB-lite"/>
    </source>
</evidence>
<dbReference type="NCBIfam" id="TIGR01610">
    <property type="entry name" value="phage_O_Nterm"/>
    <property type="match status" value="1"/>
</dbReference>
<gene>
    <name evidence="4" type="ORF">B4119_3423</name>
</gene>
<proteinExistence type="predicted"/>
<dbReference type="InterPro" id="IPR006497">
    <property type="entry name" value="Phage_lambda_VrpO_N"/>
</dbReference>
<evidence type="ECO:0000256" key="1">
    <source>
        <dbReference type="SAM" id="Coils"/>
    </source>
</evidence>